<dbReference type="AlphaFoldDB" id="A0A917GRM3"/>
<dbReference type="SUPFAM" id="SSF53850">
    <property type="entry name" value="Periplasmic binding protein-like II"/>
    <property type="match status" value="1"/>
</dbReference>
<dbReference type="PANTHER" id="PTHR30126">
    <property type="entry name" value="HTH-TYPE TRANSCRIPTIONAL REGULATOR"/>
    <property type="match status" value="1"/>
</dbReference>
<dbReference type="Proteomes" id="UP000600247">
    <property type="component" value="Unassembled WGS sequence"/>
</dbReference>
<dbReference type="InterPro" id="IPR036390">
    <property type="entry name" value="WH_DNA-bd_sf"/>
</dbReference>
<dbReference type="SUPFAM" id="SSF46785">
    <property type="entry name" value="Winged helix' DNA-binding domain"/>
    <property type="match status" value="1"/>
</dbReference>
<dbReference type="GO" id="GO:0003700">
    <property type="term" value="F:DNA-binding transcription factor activity"/>
    <property type="evidence" value="ECO:0007669"/>
    <property type="project" value="InterPro"/>
</dbReference>
<dbReference type="GO" id="GO:0000976">
    <property type="term" value="F:transcription cis-regulatory region binding"/>
    <property type="evidence" value="ECO:0007669"/>
    <property type="project" value="TreeGrafter"/>
</dbReference>
<evidence type="ECO:0000256" key="4">
    <source>
        <dbReference type="ARBA" id="ARBA00023163"/>
    </source>
</evidence>
<dbReference type="PROSITE" id="PS50931">
    <property type="entry name" value="HTH_LYSR"/>
    <property type="match status" value="1"/>
</dbReference>
<dbReference type="InterPro" id="IPR005119">
    <property type="entry name" value="LysR_subst-bd"/>
</dbReference>
<gene>
    <name evidence="6" type="ORF">GCM10010918_05000</name>
</gene>
<evidence type="ECO:0000256" key="1">
    <source>
        <dbReference type="ARBA" id="ARBA00009437"/>
    </source>
</evidence>
<reference evidence="6 7" key="1">
    <citation type="journal article" date="2014" name="Int. J. Syst. Evol. Microbiol.">
        <title>Complete genome sequence of Corynebacterium casei LMG S-19264T (=DSM 44701T), isolated from a smear-ripened cheese.</title>
        <authorList>
            <consortium name="US DOE Joint Genome Institute (JGI-PGF)"/>
            <person name="Walter F."/>
            <person name="Albersmeier A."/>
            <person name="Kalinowski J."/>
            <person name="Ruckert C."/>
        </authorList>
    </citation>
    <scope>NUCLEOTIDE SEQUENCE [LARGE SCALE GENOMIC DNA]</scope>
    <source>
        <strain evidence="6 7">CGMCC 1.15286</strain>
    </source>
</reference>
<organism evidence="6 7">
    <name type="scientific">Paenibacillus radicis</name>
    <name type="common">ex Gao et al. 2016</name>
    <dbReference type="NCBI Taxonomy" id="1737354"/>
    <lineage>
        <taxon>Bacteria</taxon>
        <taxon>Bacillati</taxon>
        <taxon>Bacillota</taxon>
        <taxon>Bacilli</taxon>
        <taxon>Bacillales</taxon>
        <taxon>Paenibacillaceae</taxon>
        <taxon>Paenibacillus</taxon>
    </lineage>
</organism>
<feature type="domain" description="HTH lysR-type" evidence="5">
    <location>
        <begin position="8"/>
        <end position="59"/>
    </location>
</feature>
<sequence>MVHLESYRIFLLTAKTGNFTKAAQALHITQPSVSYAIKQLEEHFGAKLFDRLSKGVRLTEEGKALYEYVEQSFSLLGRGEKKLRELVQLDAGELRIGASGPIIKHVLLPHLSKFHAEHPQIRIRLMQIKTSEVTRQLQEEQIDLGLVHLPLEEETLDVTPFIAIQDCFVVGKAYKELAEQPLTVRQLTQIPLLLPTSGSSTRLFVEHWFAERGVYKEPDIELTSTEMIVEFAQQGYGAAFVARQFAQRELAEGSLCELQLTDPIPPRMIGVVTRKNKVLPSASSSFLNLLMKG</sequence>
<evidence type="ECO:0000256" key="3">
    <source>
        <dbReference type="ARBA" id="ARBA00023125"/>
    </source>
</evidence>
<dbReference type="Pfam" id="PF00126">
    <property type="entry name" value="HTH_1"/>
    <property type="match status" value="1"/>
</dbReference>
<protein>
    <submittedName>
        <fullName evidence="6">LysR family transcriptional regulator</fullName>
    </submittedName>
</protein>
<dbReference type="Gene3D" id="3.40.190.290">
    <property type="match status" value="1"/>
</dbReference>
<dbReference type="InterPro" id="IPR000847">
    <property type="entry name" value="LysR_HTH_N"/>
</dbReference>
<dbReference type="RefSeq" id="WP_188887347.1">
    <property type="nucleotide sequence ID" value="NZ_BMHY01000001.1"/>
</dbReference>
<dbReference type="FunFam" id="1.10.10.10:FF:000001">
    <property type="entry name" value="LysR family transcriptional regulator"/>
    <property type="match status" value="1"/>
</dbReference>
<dbReference type="PRINTS" id="PR00039">
    <property type="entry name" value="HTHLYSR"/>
</dbReference>
<evidence type="ECO:0000313" key="7">
    <source>
        <dbReference type="Proteomes" id="UP000600247"/>
    </source>
</evidence>
<evidence type="ECO:0000313" key="6">
    <source>
        <dbReference type="EMBL" id="GGG55162.1"/>
    </source>
</evidence>
<keyword evidence="2" id="KW-0805">Transcription regulation</keyword>
<dbReference type="EMBL" id="BMHY01000001">
    <property type="protein sequence ID" value="GGG55162.1"/>
    <property type="molecule type" value="Genomic_DNA"/>
</dbReference>
<evidence type="ECO:0000259" key="5">
    <source>
        <dbReference type="PROSITE" id="PS50931"/>
    </source>
</evidence>
<keyword evidence="4" id="KW-0804">Transcription</keyword>
<comment type="caution">
    <text evidence="6">The sequence shown here is derived from an EMBL/GenBank/DDBJ whole genome shotgun (WGS) entry which is preliminary data.</text>
</comment>
<dbReference type="InterPro" id="IPR036388">
    <property type="entry name" value="WH-like_DNA-bd_sf"/>
</dbReference>
<dbReference type="CDD" id="cd05466">
    <property type="entry name" value="PBP2_LTTR_substrate"/>
    <property type="match status" value="1"/>
</dbReference>
<dbReference type="PANTHER" id="PTHR30126:SF64">
    <property type="entry name" value="HTH-TYPE TRANSCRIPTIONAL REGULATOR CITR"/>
    <property type="match status" value="1"/>
</dbReference>
<keyword evidence="7" id="KW-1185">Reference proteome</keyword>
<proteinExistence type="inferred from homology"/>
<dbReference type="Pfam" id="PF03466">
    <property type="entry name" value="LysR_substrate"/>
    <property type="match status" value="1"/>
</dbReference>
<keyword evidence="3" id="KW-0238">DNA-binding</keyword>
<accession>A0A917GRM3</accession>
<evidence type="ECO:0000256" key="2">
    <source>
        <dbReference type="ARBA" id="ARBA00023015"/>
    </source>
</evidence>
<comment type="similarity">
    <text evidence="1">Belongs to the LysR transcriptional regulatory family.</text>
</comment>
<dbReference type="Gene3D" id="1.10.10.10">
    <property type="entry name" value="Winged helix-like DNA-binding domain superfamily/Winged helix DNA-binding domain"/>
    <property type="match status" value="1"/>
</dbReference>
<name>A0A917GRM3_9BACL</name>